<dbReference type="eggNOG" id="COG5616">
    <property type="taxonomic scope" value="Bacteria"/>
</dbReference>
<dbReference type="InterPro" id="IPR014549">
    <property type="entry name" value="FlgO"/>
</dbReference>
<keyword evidence="3" id="KW-1185">Reference proteome</keyword>
<feature type="domain" description="FlgO" evidence="1">
    <location>
        <begin position="75"/>
        <end position="202"/>
    </location>
</feature>
<evidence type="ECO:0000313" key="3">
    <source>
        <dbReference type="Proteomes" id="UP000003579"/>
    </source>
</evidence>
<dbReference type="Pfam" id="PF17680">
    <property type="entry name" value="FlgO"/>
    <property type="match status" value="1"/>
</dbReference>
<accession>D0YZB0</accession>
<evidence type="ECO:0000313" key="2">
    <source>
        <dbReference type="EMBL" id="EEZ41591.1"/>
    </source>
</evidence>
<organism evidence="2 3">
    <name type="scientific">Photobacterium damselae subsp. damselae CIP 102761</name>
    <dbReference type="NCBI Taxonomy" id="675817"/>
    <lineage>
        <taxon>Bacteria</taxon>
        <taxon>Pseudomonadati</taxon>
        <taxon>Pseudomonadota</taxon>
        <taxon>Gammaproteobacteria</taxon>
        <taxon>Vibrionales</taxon>
        <taxon>Vibrionaceae</taxon>
        <taxon>Photobacterium</taxon>
    </lineage>
</organism>
<protein>
    <recommendedName>
        <fullName evidence="1">FlgO domain-containing protein</fullName>
    </recommendedName>
</protein>
<sequence>MILNIFKVFMNFDDKQSDGRSNWSKRMKIWWAVALTLLVTSCSSPAVYNGREPYPGASFSLTETPRHTLDYFIQGMADQLVQSNQYLTAQTPVAVTSFVDLQSMSETNWLGNAVTESFMYQLQHRGFTVVDYKITGSIKVTQAGDFTISRDWRELAPQQSVDYVLTGTMLRQSGGVMINARIVGMRSRVVIASAQGFLPADRIGRDLDFMNKIQMRNGVLIRNDINKLSDNNVILRP</sequence>
<dbReference type="Proteomes" id="UP000003579">
    <property type="component" value="Unassembled WGS sequence"/>
</dbReference>
<name>D0YZB0_PHODD</name>
<reference evidence="2 3" key="1">
    <citation type="submission" date="2009-11" db="EMBL/GenBank/DDBJ databases">
        <authorList>
            <consortium name="Los Alamos National Laboratory (LANL)"/>
            <consortium name="National Microbial Pathogen Data Resource (NMPDR)"/>
            <person name="Munk A.C."/>
            <person name="Tapia R."/>
            <person name="Green L."/>
            <person name="Rogers Y."/>
            <person name="Detter J.C."/>
            <person name="Bruce D."/>
            <person name="Brettin T.S."/>
            <person name="Colwell R."/>
            <person name="Huq A."/>
            <person name="Grim C.J."/>
            <person name="Hasan N.A."/>
            <person name="Vonstein V."/>
            <person name="Bartels D."/>
        </authorList>
    </citation>
    <scope>NUCLEOTIDE SEQUENCE [LARGE SCALE GENOMIC DNA]</scope>
    <source>
        <strain evidence="2 3">CIP 102761</strain>
    </source>
</reference>
<dbReference type="EMBL" id="ADBS01000001">
    <property type="protein sequence ID" value="EEZ41591.1"/>
    <property type="molecule type" value="Genomic_DNA"/>
</dbReference>
<dbReference type="AlphaFoldDB" id="D0YZB0"/>
<dbReference type="PIRSF" id="PIRSF028688">
    <property type="entry name" value="UCP_imp_028688"/>
    <property type="match status" value="1"/>
</dbReference>
<gene>
    <name evidence="2" type="ORF">VDA_002623</name>
</gene>
<dbReference type="InterPro" id="IPR041215">
    <property type="entry name" value="FlgO_dom"/>
</dbReference>
<evidence type="ECO:0000259" key="1">
    <source>
        <dbReference type="Pfam" id="PF17680"/>
    </source>
</evidence>
<proteinExistence type="predicted"/>